<organism evidence="3 4">
    <name type="scientific">Janibacter hoylei PVAS-1</name>
    <dbReference type="NCBI Taxonomy" id="1210046"/>
    <lineage>
        <taxon>Bacteria</taxon>
        <taxon>Bacillati</taxon>
        <taxon>Actinomycetota</taxon>
        <taxon>Actinomycetes</taxon>
        <taxon>Micrococcales</taxon>
        <taxon>Intrasporangiaceae</taxon>
        <taxon>Janibacter</taxon>
    </lineage>
</organism>
<sequence length="707" mass="75457">MTPPRNDRTLLPLAAGHRDGGRSAATCLWKCNDACSKPVPNTSDNEYFGDVVAASRRSVLKAGGAAAALAGLTTAAGTALAEPAVAAPGPGKTAPFGFIGIDPVNAGTDEVVVPEGFRWAPIIAWGDPVLAGAPAFDFDHQTAAAQAGQMGYNCDYVGVLRNGSANQAVLVVNNEYTNNELMFHGYTDAASLTDDQVQITMNAHGMTVVEMTRKNANSKWVYTKAAPLNRRITAETPFELVGPARGSDLVKTSADPAGTTPLGTFGNCAGGTTPWGTILSGEENFNGYFTQPAAPSDDLAGEAAARYGLAGGSAAQHNWDRLDDRFDLTKEPNEAHRHGWIVEVNPFEPDAKPRKLSALGRFKHEGANVVVAGDGRVVVYMGDDERFDYMYKFVSAGTYVEGDAAANRTLLDEGDLYVAKFTGNGTGDGLHDGTGEWLPLVVDGESQVDGMSLEEVLVFTRLAADKVGPTKMDRPEDVEVNLVNGRVYAALTNNSKRAPGQVDEANPRAKNKHGQVLEITPRSGDHTVTAFDWKLVLICGDPSDPETYFNGYDKSQVSPISCPDNVAFDSSGNLWISTDGNALGHCDGMYLMPLEGEHTGHLQQFLSVPAFSECCGPLIEWDDRVVFAAIQHPGEDDGASTTNVRSRFPYTGNTQPRPAVIMVWPEASNEPKPPKAPKPPKEPKPPKGHKPPKGDTPRGPVIETDRV</sequence>
<dbReference type="GO" id="GO:0031640">
    <property type="term" value="P:killing of cells of another organism"/>
    <property type="evidence" value="ECO:0007669"/>
    <property type="project" value="InterPro"/>
</dbReference>
<dbReference type="InterPro" id="IPR006311">
    <property type="entry name" value="TAT_signal"/>
</dbReference>
<keyword evidence="4" id="KW-1185">Reference proteome</keyword>
<dbReference type="GO" id="GO:0016020">
    <property type="term" value="C:membrane"/>
    <property type="evidence" value="ECO:0007669"/>
    <property type="project" value="InterPro"/>
</dbReference>
<dbReference type="RefSeq" id="WP_128277247.1">
    <property type="nucleotide sequence ID" value="NZ_PIPF01000010.1"/>
</dbReference>
<evidence type="ECO:0000313" key="3">
    <source>
        <dbReference type="EMBL" id="RWU82561.1"/>
    </source>
</evidence>
<dbReference type="GO" id="GO:0140911">
    <property type="term" value="F:pore-forming activity"/>
    <property type="evidence" value="ECO:0007669"/>
    <property type="project" value="InterPro"/>
</dbReference>
<reference evidence="3 4" key="1">
    <citation type="journal article" date="2009" name="Int. J. Syst. Evol. Microbiol.">
        <title>Janibacter hoylei sp. nov., Bacillus isronensis sp. nov. and Bacillus aryabhattai sp. nov., isolated from cryotubes used for collecting air from the upper atmosphere.</title>
        <authorList>
            <person name="Shivaji S."/>
            <person name="Chaturvedi P."/>
            <person name="Begum Z."/>
            <person name="Pindi P.K."/>
            <person name="Manorama R."/>
            <person name="Padmanaban D.A."/>
            <person name="Shouche Y.S."/>
            <person name="Pawar S."/>
            <person name="Vaishampayan P."/>
            <person name="Dutt C.B."/>
            <person name="Datta G.N."/>
            <person name="Manchanda R.K."/>
            <person name="Rao U.R."/>
            <person name="Bhargava P.M."/>
            <person name="Narlikar J.V."/>
        </authorList>
    </citation>
    <scope>NUCLEOTIDE SEQUENCE [LARGE SCALE GENOMIC DNA]</scope>
    <source>
        <strain evidence="3 4">PVAS-1</strain>
    </source>
</reference>
<dbReference type="AlphaFoldDB" id="A0A444B2I3"/>
<dbReference type="PANTHER" id="PTHR35399">
    <property type="entry name" value="SLR8030 PROTEIN"/>
    <property type="match status" value="1"/>
</dbReference>
<protein>
    <submittedName>
        <fullName evidence="3">Phosphatase</fullName>
    </submittedName>
</protein>
<feature type="region of interest" description="Disordered" evidence="1">
    <location>
        <begin position="633"/>
        <end position="707"/>
    </location>
</feature>
<dbReference type="Pfam" id="PF05787">
    <property type="entry name" value="PhoX"/>
    <property type="match status" value="1"/>
</dbReference>
<dbReference type="InterPro" id="IPR008557">
    <property type="entry name" value="PhoX"/>
</dbReference>
<evidence type="ECO:0000313" key="4">
    <source>
        <dbReference type="Proteomes" id="UP000288711"/>
    </source>
</evidence>
<dbReference type="PROSITE" id="PS00276">
    <property type="entry name" value="CHANNEL_COLICIN"/>
    <property type="match status" value="1"/>
</dbReference>
<feature type="compositionally biased region" description="Polar residues" evidence="1">
    <location>
        <begin position="639"/>
        <end position="656"/>
    </location>
</feature>
<dbReference type="Proteomes" id="UP000288711">
    <property type="component" value="Unassembled WGS sequence"/>
</dbReference>
<dbReference type="SUPFAM" id="SSF63829">
    <property type="entry name" value="Calcium-dependent phosphotriesterase"/>
    <property type="match status" value="1"/>
</dbReference>
<dbReference type="EMBL" id="PIPF01000010">
    <property type="protein sequence ID" value="RWU82561.1"/>
    <property type="molecule type" value="Genomic_DNA"/>
</dbReference>
<name>A0A444B2I3_9MICO</name>
<accession>A0A444B2I3</accession>
<dbReference type="GO" id="GO:0050829">
    <property type="term" value="P:defense response to Gram-negative bacterium"/>
    <property type="evidence" value="ECO:0007669"/>
    <property type="project" value="InterPro"/>
</dbReference>
<gene>
    <name evidence="3" type="ORF">CWN80_10335</name>
</gene>
<evidence type="ECO:0000256" key="1">
    <source>
        <dbReference type="SAM" id="MobiDB-lite"/>
    </source>
</evidence>
<dbReference type="InterPro" id="IPR000293">
    <property type="entry name" value="Channel_colicin_C"/>
</dbReference>
<proteinExistence type="predicted"/>
<dbReference type="PROSITE" id="PS51318">
    <property type="entry name" value="TAT"/>
    <property type="match status" value="1"/>
</dbReference>
<comment type="caution">
    <text evidence="3">The sequence shown here is derived from an EMBL/GenBank/DDBJ whole genome shotgun (WGS) entry which is preliminary data.</text>
</comment>
<dbReference type="PANTHER" id="PTHR35399:SF2">
    <property type="entry name" value="DUF839 DOMAIN-CONTAINING PROTEIN"/>
    <property type="match status" value="1"/>
</dbReference>
<feature type="domain" description="Channel forming colicins" evidence="2">
    <location>
        <begin position="434"/>
        <end position="445"/>
    </location>
</feature>
<evidence type="ECO:0000259" key="2">
    <source>
        <dbReference type="PROSITE" id="PS00276"/>
    </source>
</evidence>